<sequence>MSQIFTLKSHTSTLSIDFVNPIRLEDGSDYGLSLLSFYSYNSVPNIDEGHNKFYYYENNNKNREKNIVIPTGAYEIEDIESYIKKHIVDGGGGGGEGGDRVKDVFSLKPNLNTLKCELYSSVHGINFQPKDSIAYVLGYSPSRVLEPRIYHQSDLPVNIVKVRTIHIDSNITVGAFYNDRPSHTIYEFSITDEAGCAINESPKNLIYLPVNQREINNITLMVLDQNFELVHFRGEEIIIRLELKKL</sequence>
<organism evidence="1 2">
    <name type="scientific">Acanthoscelides obtectus</name>
    <name type="common">Bean weevil</name>
    <name type="synonym">Bruchus obtectus</name>
    <dbReference type="NCBI Taxonomy" id="200917"/>
    <lineage>
        <taxon>Eukaryota</taxon>
        <taxon>Metazoa</taxon>
        <taxon>Ecdysozoa</taxon>
        <taxon>Arthropoda</taxon>
        <taxon>Hexapoda</taxon>
        <taxon>Insecta</taxon>
        <taxon>Pterygota</taxon>
        <taxon>Neoptera</taxon>
        <taxon>Endopterygota</taxon>
        <taxon>Coleoptera</taxon>
        <taxon>Polyphaga</taxon>
        <taxon>Cucujiformia</taxon>
        <taxon>Chrysomeloidea</taxon>
        <taxon>Chrysomelidae</taxon>
        <taxon>Bruchinae</taxon>
        <taxon>Bruchini</taxon>
        <taxon>Acanthoscelides</taxon>
    </lineage>
</organism>
<dbReference type="Proteomes" id="UP001152888">
    <property type="component" value="Unassembled WGS sequence"/>
</dbReference>
<reference evidence="1" key="1">
    <citation type="submission" date="2022-03" db="EMBL/GenBank/DDBJ databases">
        <authorList>
            <person name="Sayadi A."/>
        </authorList>
    </citation>
    <scope>NUCLEOTIDE SEQUENCE</scope>
</reference>
<evidence type="ECO:0000313" key="1">
    <source>
        <dbReference type="EMBL" id="CAH2019507.1"/>
    </source>
</evidence>
<evidence type="ECO:0000313" key="2">
    <source>
        <dbReference type="Proteomes" id="UP001152888"/>
    </source>
</evidence>
<name>A0A9P0VT59_ACAOB</name>
<protein>
    <submittedName>
        <fullName evidence="1">Uncharacterized protein</fullName>
    </submittedName>
</protein>
<comment type="caution">
    <text evidence="1">The sequence shown here is derived from an EMBL/GenBank/DDBJ whole genome shotgun (WGS) entry which is preliminary data.</text>
</comment>
<proteinExistence type="predicted"/>
<dbReference type="EMBL" id="CAKOFQ010010310">
    <property type="protein sequence ID" value="CAH2019507.1"/>
    <property type="molecule type" value="Genomic_DNA"/>
</dbReference>
<gene>
    <name evidence="1" type="ORF">ACAOBT_LOCUS37202</name>
</gene>
<keyword evidence="2" id="KW-1185">Reference proteome</keyword>
<accession>A0A9P0VT59</accession>
<dbReference type="AlphaFoldDB" id="A0A9P0VT59"/>
<dbReference type="OrthoDB" id="6782277at2759"/>